<name>A0A6S7DL29_9BURK</name>
<dbReference type="Proteomes" id="UP000494105">
    <property type="component" value="Unassembled WGS sequence"/>
</dbReference>
<gene>
    <name evidence="1" type="ORF">LMG1861_00079</name>
</gene>
<dbReference type="EMBL" id="CADILD010000001">
    <property type="protein sequence ID" value="CAB3817599.1"/>
    <property type="molecule type" value="Genomic_DNA"/>
</dbReference>
<evidence type="ECO:0000313" key="1">
    <source>
        <dbReference type="EMBL" id="CAB3817599.1"/>
    </source>
</evidence>
<evidence type="ECO:0000313" key="2">
    <source>
        <dbReference type="Proteomes" id="UP000494105"/>
    </source>
</evidence>
<reference evidence="1 2" key="1">
    <citation type="submission" date="2020-04" db="EMBL/GenBank/DDBJ databases">
        <authorList>
            <person name="De Canck E."/>
        </authorList>
    </citation>
    <scope>NUCLEOTIDE SEQUENCE [LARGE SCALE GENOMIC DNA]</scope>
    <source>
        <strain evidence="1 2">LMG 1861</strain>
    </source>
</reference>
<accession>A0A6S7DL29</accession>
<organism evidence="1 2">
    <name type="scientific">Achromobacter piechaudii</name>
    <dbReference type="NCBI Taxonomy" id="72556"/>
    <lineage>
        <taxon>Bacteria</taxon>
        <taxon>Pseudomonadati</taxon>
        <taxon>Pseudomonadota</taxon>
        <taxon>Betaproteobacteria</taxon>
        <taxon>Burkholderiales</taxon>
        <taxon>Alcaligenaceae</taxon>
        <taxon>Achromobacter</taxon>
    </lineage>
</organism>
<proteinExistence type="predicted"/>
<protein>
    <submittedName>
        <fullName evidence="1">Uncharacterized protein</fullName>
    </submittedName>
</protein>
<sequence length="133" mass="15674">MAKGYIEGIKEAVDIYEVFSTYRDNAQSFYSWHRGAVLSQYNAILRPYLEYKRLYEGINKKYHWNMVISHVPKTLNPLQYLSRYLPSHAVERVLALPHQSKQQVDEIIRLLDLDEFCDEALRNKAYALFGAEK</sequence>
<dbReference type="AlphaFoldDB" id="A0A6S7DL29"/>